<protein>
    <submittedName>
        <fullName evidence="1">Uncharacterized protein</fullName>
    </submittedName>
</protein>
<dbReference type="Proteomes" id="UP000499080">
    <property type="component" value="Unassembled WGS sequence"/>
</dbReference>
<gene>
    <name evidence="1" type="ORF">AVEN_107097_1</name>
</gene>
<organism evidence="1 2">
    <name type="scientific">Araneus ventricosus</name>
    <name type="common">Orbweaver spider</name>
    <name type="synonym">Epeira ventricosa</name>
    <dbReference type="NCBI Taxonomy" id="182803"/>
    <lineage>
        <taxon>Eukaryota</taxon>
        <taxon>Metazoa</taxon>
        <taxon>Ecdysozoa</taxon>
        <taxon>Arthropoda</taxon>
        <taxon>Chelicerata</taxon>
        <taxon>Arachnida</taxon>
        <taxon>Araneae</taxon>
        <taxon>Araneomorphae</taxon>
        <taxon>Entelegynae</taxon>
        <taxon>Araneoidea</taxon>
        <taxon>Araneidae</taxon>
        <taxon>Araneus</taxon>
    </lineage>
</organism>
<comment type="caution">
    <text evidence="1">The sequence shown here is derived from an EMBL/GenBank/DDBJ whole genome shotgun (WGS) entry which is preliminary data.</text>
</comment>
<reference evidence="1 2" key="1">
    <citation type="journal article" date="2019" name="Sci. Rep.">
        <title>Orb-weaving spider Araneus ventricosus genome elucidates the spidroin gene catalogue.</title>
        <authorList>
            <person name="Kono N."/>
            <person name="Nakamura H."/>
            <person name="Ohtoshi R."/>
            <person name="Moran D.A.P."/>
            <person name="Shinohara A."/>
            <person name="Yoshida Y."/>
            <person name="Fujiwara M."/>
            <person name="Mori M."/>
            <person name="Tomita M."/>
            <person name="Arakawa K."/>
        </authorList>
    </citation>
    <scope>NUCLEOTIDE SEQUENCE [LARGE SCALE GENOMIC DNA]</scope>
</reference>
<proteinExistence type="predicted"/>
<keyword evidence="2" id="KW-1185">Reference proteome</keyword>
<dbReference type="AlphaFoldDB" id="A0A4Y2PT62"/>
<evidence type="ECO:0000313" key="2">
    <source>
        <dbReference type="Proteomes" id="UP000499080"/>
    </source>
</evidence>
<name>A0A4Y2PT62_ARAVE</name>
<dbReference type="EMBL" id="BGPR01012005">
    <property type="protein sequence ID" value="GBN54053.1"/>
    <property type="molecule type" value="Genomic_DNA"/>
</dbReference>
<sequence length="98" mass="10729">MGVSDSLEVPNEQDTSSILEVENFQTFSELSSWSFLAQQLSTRLQEASGNVINIPIKCSRILQLVPAPGVYPIACAVVQDAEPVWAPILNHKFENSLA</sequence>
<evidence type="ECO:0000313" key="1">
    <source>
        <dbReference type="EMBL" id="GBN54053.1"/>
    </source>
</evidence>
<accession>A0A4Y2PT62</accession>